<feature type="compositionally biased region" description="Polar residues" evidence="1">
    <location>
        <begin position="11"/>
        <end position="24"/>
    </location>
</feature>
<dbReference type="AlphaFoldDB" id="A0A927DE01"/>
<dbReference type="SUPFAM" id="SSF51126">
    <property type="entry name" value="Pectin lyase-like"/>
    <property type="match status" value="1"/>
</dbReference>
<comment type="caution">
    <text evidence="2">The sequence shown here is derived from an EMBL/GenBank/DDBJ whole genome shotgun (WGS) entry which is preliminary data.</text>
</comment>
<dbReference type="InterPro" id="IPR011050">
    <property type="entry name" value="Pectin_lyase_fold/virulence"/>
</dbReference>
<gene>
    <name evidence="2" type="ORF">IE990_29305</name>
</gene>
<evidence type="ECO:0000313" key="3">
    <source>
        <dbReference type="Proteomes" id="UP000652007"/>
    </source>
</evidence>
<evidence type="ECO:0000256" key="1">
    <source>
        <dbReference type="SAM" id="MobiDB-lite"/>
    </source>
</evidence>
<name>A0A927DE01_KLEPN</name>
<dbReference type="Proteomes" id="UP000652007">
    <property type="component" value="Unassembled WGS sequence"/>
</dbReference>
<feature type="region of interest" description="Disordered" evidence="1">
    <location>
        <begin position="1"/>
        <end position="24"/>
    </location>
</feature>
<accession>A0A927DE01</accession>
<feature type="compositionally biased region" description="Basic and acidic residues" evidence="1">
    <location>
        <begin position="1"/>
        <end position="10"/>
    </location>
</feature>
<protein>
    <submittedName>
        <fullName evidence="2">Uncharacterized protein</fullName>
    </submittedName>
</protein>
<proteinExistence type="predicted"/>
<sequence>MESIKIDYSRQKNQGGPTYNTMNNGAHPTPYSDGTLAIHIMYADSPILKDIEISNVYGSGICIWKCTDAIIQNVTTYNVSANQVLSADGKNESVDHFGYSIWSGASANTKISIVKHLIIVYIAVIQN</sequence>
<reference evidence="2" key="1">
    <citation type="submission" date="2020-07" db="EMBL/GenBank/DDBJ databases">
        <title>Clinical and genomic characterization of carbapenemase-producing Enterobacterales causing secondary infections during the COVID-19 crisis at a New York City hospital.</title>
        <authorList>
            <person name="Gomez-Simmonds A."/>
            <person name="Annavajhala M.K."/>
            <person name="Uhlemann A.-C."/>
        </authorList>
    </citation>
    <scope>NUCLEOTIDE SEQUENCE</scope>
    <source>
        <strain evidence="2">NK1596</strain>
    </source>
</reference>
<evidence type="ECO:0000313" key="2">
    <source>
        <dbReference type="EMBL" id="MBD3704995.1"/>
    </source>
</evidence>
<dbReference type="EMBL" id="JACXTH010000005">
    <property type="protein sequence ID" value="MBD3704995.1"/>
    <property type="molecule type" value="Genomic_DNA"/>
</dbReference>
<organism evidence="2 3">
    <name type="scientific">Klebsiella pneumoniae</name>
    <dbReference type="NCBI Taxonomy" id="573"/>
    <lineage>
        <taxon>Bacteria</taxon>
        <taxon>Pseudomonadati</taxon>
        <taxon>Pseudomonadota</taxon>
        <taxon>Gammaproteobacteria</taxon>
        <taxon>Enterobacterales</taxon>
        <taxon>Enterobacteriaceae</taxon>
        <taxon>Klebsiella/Raoultella group</taxon>
        <taxon>Klebsiella</taxon>
        <taxon>Klebsiella pneumoniae complex</taxon>
    </lineage>
</organism>